<dbReference type="GO" id="GO:0005737">
    <property type="term" value="C:cytoplasm"/>
    <property type="evidence" value="ECO:0000318"/>
    <property type="project" value="GO_Central"/>
</dbReference>
<evidence type="ECO:0000256" key="1">
    <source>
        <dbReference type="ARBA" id="ARBA00009744"/>
    </source>
</evidence>
<dbReference type="GO" id="GO:0038023">
    <property type="term" value="F:signaling receptor activity"/>
    <property type="evidence" value="ECO:0000318"/>
    <property type="project" value="GO_Central"/>
</dbReference>
<dbReference type="GO" id="GO:0009738">
    <property type="term" value="P:abscisic acid-activated signaling pathway"/>
    <property type="evidence" value="ECO:0000318"/>
    <property type="project" value="GO_Central"/>
</dbReference>
<dbReference type="KEGG" id="mtr:25494435"/>
<keyword evidence="5" id="KW-0456">Lyase</keyword>
<reference evidence="6" key="3">
    <citation type="submission" date="2015-04" db="UniProtKB">
        <authorList>
            <consortium name="EnsemblPlants"/>
        </authorList>
    </citation>
    <scope>IDENTIFICATION</scope>
    <source>
        <strain evidence="6">cv. Jemalong A17</strain>
    </source>
</reference>
<dbReference type="OrthoDB" id="1879545at2759"/>
<comment type="similarity">
    <text evidence="1">Belongs to the BetVI family.</text>
</comment>
<dbReference type="CDD" id="cd07816">
    <property type="entry name" value="Bet_v1-like"/>
    <property type="match status" value="1"/>
</dbReference>
<dbReference type="EnsemblPlants" id="KEH30673">
    <property type="protein sequence ID" value="KEH30673"/>
    <property type="gene ID" value="MTR_4g478140"/>
</dbReference>
<sequence length="162" mass="18093">MSGQLEHELELNVPASEAWDLFGTIGIGKLVEAEMPELFQKVELIEGDGGVGTILKLTFTPGTPGPASYKEKFTKIDNEKLIKETEVVEGGYLEFGFTLFRVRFEIIEKGEEYSSIIKTTIEYEIKEEHAANASFVSIEPLANIMEVAKNYLNRNKASKEAK</sequence>
<name>A0A072UNP4_MEDTR</name>
<dbReference type="EC" id="4.2.1.78" evidence="5"/>
<dbReference type="FunFam" id="3.30.530.20:FF:000033">
    <property type="entry name" value="S-norcoclaurine synthase"/>
    <property type="match status" value="1"/>
</dbReference>
<evidence type="ECO:0000256" key="2">
    <source>
        <dbReference type="ARBA" id="ARBA00022589"/>
    </source>
</evidence>
<evidence type="ECO:0000313" key="4">
    <source>
        <dbReference type="EMBL" id="KEH30673.1"/>
    </source>
</evidence>
<dbReference type="PANTHER" id="PTHR31213">
    <property type="entry name" value="OS08G0374000 PROTEIN-RELATED"/>
    <property type="match status" value="1"/>
</dbReference>
<dbReference type="GO" id="GO:0009820">
    <property type="term" value="P:alkaloid metabolic process"/>
    <property type="evidence" value="ECO:0007669"/>
    <property type="project" value="UniProtKB-KW"/>
</dbReference>
<evidence type="ECO:0000259" key="3">
    <source>
        <dbReference type="Pfam" id="PF00407"/>
    </source>
</evidence>
<proteinExistence type="inferred from homology"/>
<reference evidence="4 7" key="1">
    <citation type="journal article" date="2011" name="Nature">
        <title>The Medicago genome provides insight into the evolution of rhizobial symbioses.</title>
        <authorList>
            <person name="Young N.D."/>
            <person name="Debelle F."/>
            <person name="Oldroyd G.E."/>
            <person name="Geurts R."/>
            <person name="Cannon S.B."/>
            <person name="Udvardi M.K."/>
            <person name="Benedito V.A."/>
            <person name="Mayer K.F."/>
            <person name="Gouzy J."/>
            <person name="Schoof H."/>
            <person name="Van de Peer Y."/>
            <person name="Proost S."/>
            <person name="Cook D.R."/>
            <person name="Meyers B.C."/>
            <person name="Spannagl M."/>
            <person name="Cheung F."/>
            <person name="De Mita S."/>
            <person name="Krishnakumar V."/>
            <person name="Gundlach H."/>
            <person name="Zhou S."/>
            <person name="Mudge J."/>
            <person name="Bharti A.K."/>
            <person name="Murray J.D."/>
            <person name="Naoumkina M.A."/>
            <person name="Rosen B."/>
            <person name="Silverstein K.A."/>
            <person name="Tang H."/>
            <person name="Rombauts S."/>
            <person name="Zhao P.X."/>
            <person name="Zhou P."/>
            <person name="Barbe V."/>
            <person name="Bardou P."/>
            <person name="Bechner M."/>
            <person name="Bellec A."/>
            <person name="Berger A."/>
            <person name="Berges H."/>
            <person name="Bidwell S."/>
            <person name="Bisseling T."/>
            <person name="Choisne N."/>
            <person name="Couloux A."/>
            <person name="Denny R."/>
            <person name="Deshpande S."/>
            <person name="Dai X."/>
            <person name="Doyle J.J."/>
            <person name="Dudez A.M."/>
            <person name="Farmer A.D."/>
            <person name="Fouteau S."/>
            <person name="Franken C."/>
            <person name="Gibelin C."/>
            <person name="Gish J."/>
            <person name="Goldstein S."/>
            <person name="Gonzalez A.J."/>
            <person name="Green P.J."/>
            <person name="Hallab A."/>
            <person name="Hartog M."/>
            <person name="Hua A."/>
            <person name="Humphray S.J."/>
            <person name="Jeong D.H."/>
            <person name="Jing Y."/>
            <person name="Jocker A."/>
            <person name="Kenton S.M."/>
            <person name="Kim D.J."/>
            <person name="Klee K."/>
            <person name="Lai H."/>
            <person name="Lang C."/>
            <person name="Lin S."/>
            <person name="Macmil S.L."/>
            <person name="Magdelenat G."/>
            <person name="Matthews L."/>
            <person name="McCorrison J."/>
            <person name="Monaghan E.L."/>
            <person name="Mun J.H."/>
            <person name="Najar F.Z."/>
            <person name="Nicholson C."/>
            <person name="Noirot C."/>
            <person name="O'Bleness M."/>
            <person name="Paule C.R."/>
            <person name="Poulain J."/>
            <person name="Prion F."/>
            <person name="Qin B."/>
            <person name="Qu C."/>
            <person name="Retzel E.F."/>
            <person name="Riddle C."/>
            <person name="Sallet E."/>
            <person name="Samain S."/>
            <person name="Samson N."/>
            <person name="Sanders I."/>
            <person name="Saurat O."/>
            <person name="Scarpelli C."/>
            <person name="Schiex T."/>
            <person name="Segurens B."/>
            <person name="Severin A.J."/>
            <person name="Sherrier D.J."/>
            <person name="Shi R."/>
            <person name="Sims S."/>
            <person name="Singer S.R."/>
            <person name="Sinharoy S."/>
            <person name="Sterck L."/>
            <person name="Viollet A."/>
            <person name="Wang B.B."/>
            <person name="Wang K."/>
            <person name="Wang M."/>
            <person name="Wang X."/>
            <person name="Warfsmann J."/>
            <person name="Weissenbach J."/>
            <person name="White D.D."/>
            <person name="White J.D."/>
            <person name="Wiley G.B."/>
            <person name="Wincker P."/>
            <person name="Xing Y."/>
            <person name="Yang L."/>
            <person name="Yao Z."/>
            <person name="Ying F."/>
            <person name="Zhai J."/>
            <person name="Zhou L."/>
            <person name="Zuber A."/>
            <person name="Denarie J."/>
            <person name="Dixon R.A."/>
            <person name="May G.D."/>
            <person name="Schwartz D.C."/>
            <person name="Rogers J."/>
            <person name="Quetier F."/>
            <person name="Town C.D."/>
            <person name="Roe B.A."/>
        </authorList>
    </citation>
    <scope>NUCLEOTIDE SEQUENCE [LARGE SCALE GENOMIC DNA]</scope>
    <source>
        <strain evidence="4">A17</strain>
        <strain evidence="6 7">cv. Jemalong A17</strain>
    </source>
</reference>
<dbReference type="GO" id="GO:0010427">
    <property type="term" value="F:abscisic acid binding"/>
    <property type="evidence" value="ECO:0000318"/>
    <property type="project" value="GO_Central"/>
</dbReference>
<reference evidence="4 7" key="2">
    <citation type="journal article" date="2014" name="BMC Genomics">
        <title>An improved genome release (version Mt4.0) for the model legume Medicago truncatula.</title>
        <authorList>
            <person name="Tang H."/>
            <person name="Krishnakumar V."/>
            <person name="Bidwell S."/>
            <person name="Rosen B."/>
            <person name="Chan A."/>
            <person name="Zhou S."/>
            <person name="Gentzbittel L."/>
            <person name="Childs K.L."/>
            <person name="Yandell M."/>
            <person name="Gundlach H."/>
            <person name="Mayer K.F."/>
            <person name="Schwartz D.C."/>
            <person name="Town C.D."/>
        </authorList>
    </citation>
    <scope>GENOME REANNOTATION</scope>
    <source>
        <strain evidence="4">A17</strain>
        <strain evidence="6 7">cv. Jemalong A17</strain>
    </source>
</reference>
<dbReference type="Proteomes" id="UP000265566">
    <property type="component" value="Chromosome 4"/>
</dbReference>
<dbReference type="Proteomes" id="UP000002051">
    <property type="component" value="Chromosome 4"/>
</dbReference>
<keyword evidence="2" id="KW-0017">Alkaloid metabolism</keyword>
<dbReference type="PANTHER" id="PTHR31213:SF19">
    <property type="entry name" value="BET V I_MAJOR LATEX PROTEIN DOMAIN-CONTAINING PROTEIN"/>
    <property type="match status" value="1"/>
</dbReference>
<feature type="domain" description="Bet v I/Major latex protein" evidence="3">
    <location>
        <begin position="1"/>
        <end position="132"/>
    </location>
</feature>
<dbReference type="Pfam" id="PF00407">
    <property type="entry name" value="Bet_v_1"/>
    <property type="match status" value="1"/>
</dbReference>
<dbReference type="Gene3D" id="3.30.530.20">
    <property type="match status" value="1"/>
</dbReference>
<reference evidence="5" key="4">
    <citation type="journal article" date="2018" name="Nat. Plants">
        <title>Whole-genome landscape of Medicago truncatula symbiotic genes.</title>
        <authorList>
            <person name="Pecrix Y."/>
            <person name="Gamas P."/>
            <person name="Carrere S."/>
        </authorList>
    </citation>
    <scope>NUCLEOTIDE SEQUENCE</scope>
    <source>
        <tissue evidence="5">Leaves</tissue>
    </source>
</reference>
<organism evidence="4 7">
    <name type="scientific">Medicago truncatula</name>
    <name type="common">Barrel medic</name>
    <name type="synonym">Medicago tribuloides</name>
    <dbReference type="NCBI Taxonomy" id="3880"/>
    <lineage>
        <taxon>Eukaryota</taxon>
        <taxon>Viridiplantae</taxon>
        <taxon>Streptophyta</taxon>
        <taxon>Embryophyta</taxon>
        <taxon>Tracheophyta</taxon>
        <taxon>Spermatophyta</taxon>
        <taxon>Magnoliopsida</taxon>
        <taxon>eudicotyledons</taxon>
        <taxon>Gunneridae</taxon>
        <taxon>Pentapetalae</taxon>
        <taxon>rosids</taxon>
        <taxon>fabids</taxon>
        <taxon>Fabales</taxon>
        <taxon>Fabaceae</taxon>
        <taxon>Papilionoideae</taxon>
        <taxon>50 kb inversion clade</taxon>
        <taxon>NPAAA clade</taxon>
        <taxon>Hologalegina</taxon>
        <taxon>IRL clade</taxon>
        <taxon>Trifolieae</taxon>
        <taxon>Medicago</taxon>
    </lineage>
</organism>
<gene>
    <name evidence="6" type="primary">25494435</name>
    <name evidence="4" type="ordered locus">MTR_4g478140</name>
    <name evidence="5" type="ORF">MtrunA17_Chr4g0039941</name>
</gene>
<keyword evidence="7" id="KW-1185">Reference proteome</keyword>
<accession>A0A072UNP4</accession>
<dbReference type="Gramene" id="rna24235">
    <property type="protein sequence ID" value="RHN61744.1"/>
    <property type="gene ID" value="gene24235"/>
</dbReference>
<dbReference type="InterPro" id="IPR000916">
    <property type="entry name" value="Bet_v_I/MLP"/>
</dbReference>
<dbReference type="STRING" id="3880.A0A072UNP4"/>
<dbReference type="HOGENOM" id="CLU_121654_0_0_1"/>
<dbReference type="SUPFAM" id="SSF55961">
    <property type="entry name" value="Bet v1-like"/>
    <property type="match status" value="1"/>
</dbReference>
<dbReference type="GO" id="GO:0004864">
    <property type="term" value="F:protein phosphatase inhibitor activity"/>
    <property type="evidence" value="ECO:0000318"/>
    <property type="project" value="GO_Central"/>
</dbReference>
<evidence type="ECO:0000313" key="6">
    <source>
        <dbReference type="EnsemblPlants" id="KEH30673"/>
    </source>
</evidence>
<dbReference type="GO" id="GO:0006952">
    <property type="term" value="P:defense response"/>
    <property type="evidence" value="ECO:0007669"/>
    <property type="project" value="InterPro"/>
</dbReference>
<dbReference type="GO" id="GO:0005634">
    <property type="term" value="C:nucleus"/>
    <property type="evidence" value="ECO:0000318"/>
    <property type="project" value="GO_Central"/>
</dbReference>
<dbReference type="AlphaFoldDB" id="A0A072UNP4"/>
<dbReference type="EMBL" id="CM001220">
    <property type="protein sequence ID" value="KEH30673.1"/>
    <property type="molecule type" value="Genomic_DNA"/>
</dbReference>
<dbReference type="EMBL" id="PSQE01000004">
    <property type="protein sequence ID" value="RHN61744.1"/>
    <property type="molecule type" value="Genomic_DNA"/>
</dbReference>
<dbReference type="InterPro" id="IPR023393">
    <property type="entry name" value="START-like_dom_sf"/>
</dbReference>
<evidence type="ECO:0000313" key="5">
    <source>
        <dbReference type="EMBL" id="RHN61744.1"/>
    </source>
</evidence>
<dbReference type="InterPro" id="IPR050279">
    <property type="entry name" value="Plant_def-hormone_signal"/>
</dbReference>
<evidence type="ECO:0000313" key="7">
    <source>
        <dbReference type="Proteomes" id="UP000002051"/>
    </source>
</evidence>
<dbReference type="GO" id="GO:0016829">
    <property type="term" value="F:lyase activity"/>
    <property type="evidence" value="ECO:0007669"/>
    <property type="project" value="UniProtKB-KW"/>
</dbReference>
<protein>
    <submittedName>
        <fullName evidence="5">Putative (S)-norcoclaurine synthase</fullName>
        <ecNumber evidence="5">4.2.1.78</ecNumber>
    </submittedName>
    <submittedName>
        <fullName evidence="4">S-norcoclaurine synthase-like protein</fullName>
    </submittedName>
</protein>